<keyword evidence="4" id="KW-0012">Acyltransferase</keyword>
<dbReference type="Gene3D" id="3.30.70.3290">
    <property type="match status" value="1"/>
</dbReference>
<evidence type="ECO:0000256" key="1">
    <source>
        <dbReference type="ARBA" id="ARBA00022450"/>
    </source>
</evidence>
<keyword evidence="3" id="KW-0808">Transferase</keyword>
<dbReference type="InterPro" id="IPR014030">
    <property type="entry name" value="Ketoacyl_synth_N"/>
</dbReference>
<dbReference type="Gene3D" id="1.10.1200.10">
    <property type="entry name" value="ACP-like"/>
    <property type="match status" value="1"/>
</dbReference>
<dbReference type="InterPro" id="IPR016036">
    <property type="entry name" value="Malonyl_transacylase_ACP-bd"/>
</dbReference>
<evidence type="ECO:0000259" key="8">
    <source>
        <dbReference type="PROSITE" id="PS52004"/>
    </source>
</evidence>
<dbReference type="InterPro" id="IPR049900">
    <property type="entry name" value="PKS_mFAS_DH"/>
</dbReference>
<dbReference type="SMART" id="SM00825">
    <property type="entry name" value="PKS_KS"/>
    <property type="match status" value="1"/>
</dbReference>
<evidence type="ECO:0000256" key="3">
    <source>
        <dbReference type="ARBA" id="ARBA00022679"/>
    </source>
</evidence>
<keyword evidence="1" id="KW-0596">Phosphopantetheine</keyword>
<dbReference type="PANTHER" id="PTHR43775">
    <property type="entry name" value="FATTY ACID SYNTHASE"/>
    <property type="match status" value="1"/>
</dbReference>
<dbReference type="Pfam" id="PF00698">
    <property type="entry name" value="Acyl_transf_1"/>
    <property type="match status" value="1"/>
</dbReference>
<dbReference type="Pfam" id="PF16073">
    <property type="entry name" value="SAT"/>
    <property type="match status" value="1"/>
</dbReference>
<dbReference type="SMART" id="SM00827">
    <property type="entry name" value="PKS_AT"/>
    <property type="match status" value="1"/>
</dbReference>
<dbReference type="InterPro" id="IPR020841">
    <property type="entry name" value="PKS_Beta-ketoAc_synthase_dom"/>
</dbReference>
<dbReference type="PROSITE" id="PS52019">
    <property type="entry name" value="PKS_MFAS_DH"/>
    <property type="match status" value="1"/>
</dbReference>
<evidence type="ECO:0000256" key="6">
    <source>
        <dbReference type="SAM" id="MobiDB-lite"/>
    </source>
</evidence>
<protein>
    <recommendedName>
        <fullName evidence="12">Polyketide synthase</fullName>
    </recommendedName>
</protein>
<dbReference type="CDD" id="cd00833">
    <property type="entry name" value="PKS"/>
    <property type="match status" value="1"/>
</dbReference>
<dbReference type="InterPro" id="IPR050091">
    <property type="entry name" value="PKS_NRPS_Biosynth_Enz"/>
</dbReference>
<dbReference type="InterPro" id="IPR042104">
    <property type="entry name" value="PKS_dehydratase_sf"/>
</dbReference>
<gene>
    <name evidence="10" type="ORF">QQS21_004582</name>
</gene>
<dbReference type="InterPro" id="IPR014043">
    <property type="entry name" value="Acyl_transferase_dom"/>
</dbReference>
<comment type="caution">
    <text evidence="10">The sequence shown here is derived from an EMBL/GenBank/DDBJ whole genome shotgun (WGS) entry which is preliminary data.</text>
</comment>
<evidence type="ECO:0008006" key="12">
    <source>
        <dbReference type="Google" id="ProtNLM"/>
    </source>
</evidence>
<evidence type="ECO:0000256" key="2">
    <source>
        <dbReference type="ARBA" id="ARBA00022553"/>
    </source>
</evidence>
<dbReference type="Pfam" id="PF00109">
    <property type="entry name" value="ketoacyl-synt"/>
    <property type="match status" value="1"/>
</dbReference>
<organism evidence="10 11">
    <name type="scientific">Conoideocrella luteorostrata</name>
    <dbReference type="NCBI Taxonomy" id="1105319"/>
    <lineage>
        <taxon>Eukaryota</taxon>
        <taxon>Fungi</taxon>
        <taxon>Dikarya</taxon>
        <taxon>Ascomycota</taxon>
        <taxon>Pezizomycotina</taxon>
        <taxon>Sordariomycetes</taxon>
        <taxon>Hypocreomycetidae</taxon>
        <taxon>Hypocreales</taxon>
        <taxon>Clavicipitaceae</taxon>
        <taxon>Conoideocrella</taxon>
    </lineage>
</organism>
<dbReference type="SUPFAM" id="SSF47336">
    <property type="entry name" value="ACP-like"/>
    <property type="match status" value="1"/>
</dbReference>
<dbReference type="PROSITE" id="PS50075">
    <property type="entry name" value="CARRIER"/>
    <property type="match status" value="1"/>
</dbReference>
<dbReference type="InterPro" id="IPR014031">
    <property type="entry name" value="Ketoacyl_synth_C"/>
</dbReference>
<dbReference type="Proteomes" id="UP001251528">
    <property type="component" value="Unassembled WGS sequence"/>
</dbReference>
<dbReference type="Gene3D" id="3.40.366.10">
    <property type="entry name" value="Malonyl-Coenzyme A Acyl Carrier Protein, domain 2"/>
    <property type="match status" value="2"/>
</dbReference>
<feature type="active site" description="Proton donor; for dehydratase activity" evidence="5">
    <location>
        <position position="1506"/>
    </location>
</feature>
<dbReference type="InterPro" id="IPR016039">
    <property type="entry name" value="Thiolase-like"/>
</dbReference>
<dbReference type="Gene3D" id="3.10.129.110">
    <property type="entry name" value="Polyketide synthase dehydratase"/>
    <property type="match status" value="1"/>
</dbReference>
<dbReference type="InterPro" id="IPR032088">
    <property type="entry name" value="SAT"/>
</dbReference>
<dbReference type="Gene3D" id="3.40.47.10">
    <property type="match status" value="1"/>
</dbReference>
<evidence type="ECO:0000256" key="5">
    <source>
        <dbReference type="PROSITE-ProRule" id="PRU01363"/>
    </source>
</evidence>
<feature type="region of interest" description="N-terminal hotdog fold" evidence="5">
    <location>
        <begin position="1293"/>
        <end position="1423"/>
    </location>
</feature>
<name>A0AAJ0CTL3_9HYPO</name>
<dbReference type="PROSITE" id="PS00012">
    <property type="entry name" value="PHOSPHOPANTETHEINE"/>
    <property type="match status" value="1"/>
</dbReference>
<dbReference type="InterPro" id="IPR016035">
    <property type="entry name" value="Acyl_Trfase/lysoPLipase"/>
</dbReference>
<accession>A0AAJ0CTL3</accession>
<feature type="region of interest" description="C-terminal hotdog fold" evidence="5">
    <location>
        <begin position="1449"/>
        <end position="1597"/>
    </location>
</feature>
<dbReference type="GO" id="GO:0006633">
    <property type="term" value="P:fatty acid biosynthetic process"/>
    <property type="evidence" value="ECO:0007669"/>
    <property type="project" value="TreeGrafter"/>
</dbReference>
<feature type="domain" description="Ketosynthase family 3 (KS3)" evidence="8">
    <location>
        <begin position="382"/>
        <end position="800"/>
    </location>
</feature>
<feature type="active site" description="Proton acceptor; for dehydratase activity" evidence="5">
    <location>
        <position position="1325"/>
    </location>
</feature>
<dbReference type="PANTHER" id="PTHR43775:SF14">
    <property type="entry name" value="ITERATIVE POLYKETIDE SYNTHASE AFOE-RELATED"/>
    <property type="match status" value="1"/>
</dbReference>
<dbReference type="EMBL" id="JASWJB010000068">
    <property type="protein sequence ID" value="KAK2601895.1"/>
    <property type="molecule type" value="Genomic_DNA"/>
</dbReference>
<evidence type="ECO:0000259" key="7">
    <source>
        <dbReference type="PROSITE" id="PS50075"/>
    </source>
</evidence>
<feature type="compositionally biased region" description="Polar residues" evidence="6">
    <location>
        <begin position="1759"/>
        <end position="1774"/>
    </location>
</feature>
<dbReference type="GO" id="GO:0044550">
    <property type="term" value="P:secondary metabolite biosynthetic process"/>
    <property type="evidence" value="ECO:0007669"/>
    <property type="project" value="TreeGrafter"/>
</dbReference>
<dbReference type="InterPro" id="IPR001227">
    <property type="entry name" value="Ac_transferase_dom_sf"/>
</dbReference>
<dbReference type="SUPFAM" id="SSF52151">
    <property type="entry name" value="FabD/lysophospholipase-like"/>
    <property type="match status" value="1"/>
</dbReference>
<dbReference type="InterPro" id="IPR006162">
    <property type="entry name" value="Ppantetheine_attach_site"/>
</dbReference>
<feature type="domain" description="PKS/mFAS DH" evidence="9">
    <location>
        <begin position="1293"/>
        <end position="1597"/>
    </location>
</feature>
<feature type="region of interest" description="Disordered" evidence="6">
    <location>
        <begin position="1752"/>
        <end position="1774"/>
    </location>
</feature>
<dbReference type="Pfam" id="PF02801">
    <property type="entry name" value="Ketoacyl-synt_C"/>
    <property type="match status" value="1"/>
</dbReference>
<dbReference type="Pfam" id="PF00550">
    <property type="entry name" value="PP-binding"/>
    <property type="match status" value="1"/>
</dbReference>
<dbReference type="PROSITE" id="PS52004">
    <property type="entry name" value="KS3_2"/>
    <property type="match status" value="1"/>
</dbReference>
<dbReference type="GO" id="GO:0004312">
    <property type="term" value="F:fatty acid synthase activity"/>
    <property type="evidence" value="ECO:0007669"/>
    <property type="project" value="TreeGrafter"/>
</dbReference>
<dbReference type="SUPFAM" id="SSF53901">
    <property type="entry name" value="Thiolase-like"/>
    <property type="match status" value="1"/>
</dbReference>
<evidence type="ECO:0000259" key="9">
    <source>
        <dbReference type="PROSITE" id="PS52019"/>
    </source>
</evidence>
<feature type="domain" description="Carrier" evidence="7">
    <location>
        <begin position="1662"/>
        <end position="1736"/>
    </location>
</feature>
<proteinExistence type="predicted"/>
<sequence length="1832" mass="201005">MVDRLARARQANSVLIYGSQALCPADNVLESIRCSVLSSDEYLWILQTLAGLPDWITKLKHVSNAFHETAEKLLVDLNVWFKTGSGPRASFKSSNIILTPLTVINQLMQYVAYLKIAYPTLDLNQALALPRYSTQTAGFCTGLLSASAVSCSRDEESFAKYGATSIRIAMLCGLIVDAQNFSEQEDRAISLATAWHSHEAQEQMCEMLKSFPETYISVFYDETRATLTLPTKYAAALRQQLKTIGVTATEVGLHGRFHWPGHEENAERAVVFADAHAEFQFLDSDHLILPTHSNSGKDFNGPLHREIIQSILLEPPLWFQTMSRIQEKTLQDSKSLLISFGLDRYVPPSLSRTLTPQLVNMAELERQTGGVDAAMSSRLYTDTDIAIVGMSCKVAGADDLEEFWQILCEGNSKHREVPADRFTFKSAYREADGQRKWFGNFINHHDAFDHKFFKKTPRKVASMDPQQRQVLQLAYQAVEQSGYFRRSRPDKNVGCYIGVCAVDYENNVACHPSNAFSATGTLRGFIAGKISHFFGWTGPGLTIDSACSSSVVSVHLACRAILNGECNAAIAGGTHVMTSPLCYQNLAGASFLSKTGQCKPFDALADGYCRGEGCATVFLKKLSSAIADGDQVLGVIASTAVQQNENCTPIIVPNAPSLTDLFRTVIRKAHLRPEQIGVVEAHGTGTAVGDPAEYDSIRRILGGDATKRTSQLMLSSVKGLIGHLECTSGIISLVKTVLMIKNGAIPPQASFKTLNPAIKAEPSDRITIPASVTSWNNGFRAALINNYGASGSNASMIVVEAPPSCHDLQQQAASGDGIVKRPFWICGLDDESLGAYAGALLRFVRKHKSNSIADLSFNLARQSNRTLPRRVVFTAHSLSELEEKLETAAKKGSPLQLADKNTDCSQSVILCFGGQISKFVGLHRQLYESVRILRKYLDECNNVCRSLGITSIFPHIFQREPINDAVRLQVALFALQYSCAKCWIDSGVQPVAVLGHSFGELTALCIAGVLSLPQALTMIAARGRIIRDQWGADKGAMMAVEANLKDVERLIELSNATLDKDRDPAVIACFNGPHSFTLAGSSVAIEAVANILSSDTSFPVKSKKLAVTNAFHSTLVEPLLVPLKESALDLTFERPIMEWARCTETESEPEISAEFFGEHMRQPVYFQHCVQRLAKRYPECVWLEAGSNSTVTAMVSRALGAPQRNSFVPVNITSDSACDNLADATVNLWKAGIDVTYWEHSSLQTSQYSVQLLPPYQFAKSKHWIELKEGPPLEAVEKPSVTSEPEKIPASLLTFVGYQDGTIKRHTRFRVNTMIPKFENLMIGHKIAHTAPICPATVQIDLAIDALSQLVSLGADFNPEIYGLENLAPICVDSSLSLSLDLVASEARVGEWLFKLISTSGPASRRSTATHTTGRIIPSTKDLSTELDLSRYQRIISHDHCLELLNSLDPDDAIQGRNIYKTFAEVVDYGDQYRGLVKLVGKGNISAGHVVKSYNNETWFDAHLSDTFCQVGGIFVNCMTDRPSVDIYISRGLERWMRSKKILHDRPQRYDILAYHNGSTASGGFLSDIFVFNPDTGALVEAILGINYVQVHKESIKKLLNRLTNSSTIQPVPPKEAVSERAIFVNDPQTTVPVIQATSNSPTKKSKLQEMKCSRPPRTIQNDILPKLTAIISELSGIDEDHITLESNLADLGIDSLMGMELVTELENKFNCKFSLDEAAEVIDVKSLVECTRKTIEAGEIRAIDGEDEIGEESDFDSTLDSGSVSPKTPIKSTTSIEDPAIVSAAISSKVDIVGVLAELIGIKRHELICHRKHSTTMHSISPKTHNATRII</sequence>
<reference evidence="10" key="1">
    <citation type="submission" date="2023-06" db="EMBL/GenBank/DDBJ databases">
        <title>Conoideocrella luteorostrata (Hypocreales: Clavicipitaceae), a potential biocontrol fungus for elongate hemlock scale in United States Christmas tree production areas.</title>
        <authorList>
            <person name="Barrett H."/>
            <person name="Lovett B."/>
            <person name="Macias A.M."/>
            <person name="Stajich J.E."/>
            <person name="Kasson M.T."/>
        </authorList>
    </citation>
    <scope>NUCLEOTIDE SEQUENCE</scope>
    <source>
        <strain evidence="10">ARSEF 14590</strain>
    </source>
</reference>
<keyword evidence="2" id="KW-0597">Phosphoprotein</keyword>
<dbReference type="SUPFAM" id="SSF55048">
    <property type="entry name" value="Probable ACP-binding domain of malonyl-CoA ACP transacylase"/>
    <property type="match status" value="1"/>
</dbReference>
<keyword evidence="11" id="KW-1185">Reference proteome</keyword>
<evidence type="ECO:0000313" key="10">
    <source>
        <dbReference type="EMBL" id="KAK2601895.1"/>
    </source>
</evidence>
<dbReference type="InterPro" id="IPR009081">
    <property type="entry name" value="PP-bd_ACP"/>
</dbReference>
<evidence type="ECO:0000313" key="11">
    <source>
        <dbReference type="Proteomes" id="UP001251528"/>
    </source>
</evidence>
<evidence type="ECO:0000256" key="4">
    <source>
        <dbReference type="ARBA" id="ARBA00023315"/>
    </source>
</evidence>
<dbReference type="InterPro" id="IPR036736">
    <property type="entry name" value="ACP-like_sf"/>
</dbReference>